<dbReference type="InterPro" id="IPR001584">
    <property type="entry name" value="Integrase_cat-core"/>
</dbReference>
<feature type="non-terminal residue" evidence="4">
    <location>
        <position position="1"/>
    </location>
</feature>
<dbReference type="Gene3D" id="1.10.340.70">
    <property type="match status" value="1"/>
</dbReference>
<gene>
    <name evidence="4" type="ORF">QTP70_034683</name>
</gene>
<dbReference type="Proteomes" id="UP001274896">
    <property type="component" value="Unassembled WGS sequence"/>
</dbReference>
<feature type="domain" description="Integrase catalytic" evidence="3">
    <location>
        <begin position="187"/>
        <end position="282"/>
    </location>
</feature>
<dbReference type="InterPro" id="IPR036397">
    <property type="entry name" value="RNaseH_sf"/>
</dbReference>
<dbReference type="EMBL" id="JAUCMX010000025">
    <property type="protein sequence ID" value="KAK3511266.1"/>
    <property type="molecule type" value="Genomic_DNA"/>
</dbReference>
<proteinExistence type="predicted"/>
<feature type="compositionally biased region" description="Low complexity" evidence="2">
    <location>
        <begin position="386"/>
        <end position="395"/>
    </location>
</feature>
<comment type="caution">
    <text evidence="4">The sequence shown here is derived from an EMBL/GenBank/DDBJ whole genome shotgun (WGS) entry which is preliminary data.</text>
</comment>
<keyword evidence="5" id="KW-1185">Reference proteome</keyword>
<dbReference type="AlphaFoldDB" id="A0AAE0Q018"/>
<evidence type="ECO:0000256" key="2">
    <source>
        <dbReference type="SAM" id="MobiDB-lite"/>
    </source>
</evidence>
<dbReference type="PROSITE" id="PS50994">
    <property type="entry name" value="INTEGRASE"/>
    <property type="match status" value="1"/>
</dbReference>
<organism evidence="4 5">
    <name type="scientific">Hemibagrus guttatus</name>
    <dbReference type="NCBI Taxonomy" id="175788"/>
    <lineage>
        <taxon>Eukaryota</taxon>
        <taxon>Metazoa</taxon>
        <taxon>Chordata</taxon>
        <taxon>Craniata</taxon>
        <taxon>Vertebrata</taxon>
        <taxon>Euteleostomi</taxon>
        <taxon>Actinopterygii</taxon>
        <taxon>Neopterygii</taxon>
        <taxon>Teleostei</taxon>
        <taxon>Ostariophysi</taxon>
        <taxon>Siluriformes</taxon>
        <taxon>Bagridae</taxon>
        <taxon>Hemibagrus</taxon>
    </lineage>
</organism>
<dbReference type="PANTHER" id="PTHR37984:SF7">
    <property type="entry name" value="INTEGRASE CATALYTIC DOMAIN-CONTAINING PROTEIN"/>
    <property type="match status" value="1"/>
</dbReference>
<dbReference type="PANTHER" id="PTHR37984">
    <property type="entry name" value="PROTEIN CBG26694"/>
    <property type="match status" value="1"/>
</dbReference>
<dbReference type="FunFam" id="1.10.340.70:FF:000004">
    <property type="entry name" value="Retrovirus-related Pol polyprotein from transposon 297-like Protein"/>
    <property type="match status" value="1"/>
</dbReference>
<accession>A0AAE0Q018</accession>
<dbReference type="GO" id="GO:0015074">
    <property type="term" value="P:DNA integration"/>
    <property type="evidence" value="ECO:0007669"/>
    <property type="project" value="InterPro"/>
</dbReference>
<dbReference type="InterPro" id="IPR041588">
    <property type="entry name" value="Integrase_H2C2"/>
</dbReference>
<reference evidence="4" key="1">
    <citation type="submission" date="2023-06" db="EMBL/GenBank/DDBJ databases">
        <title>Male Hemibagrus guttatus genome.</title>
        <authorList>
            <person name="Bian C."/>
        </authorList>
    </citation>
    <scope>NUCLEOTIDE SEQUENCE</scope>
    <source>
        <strain evidence="4">Male_cb2023</strain>
        <tissue evidence="4">Muscle</tissue>
    </source>
</reference>
<evidence type="ECO:0000313" key="4">
    <source>
        <dbReference type="EMBL" id="KAK3511266.1"/>
    </source>
</evidence>
<dbReference type="SUPFAM" id="SSF53098">
    <property type="entry name" value="Ribonuclease H-like"/>
    <property type="match status" value="1"/>
</dbReference>
<dbReference type="InterPro" id="IPR012337">
    <property type="entry name" value="RNaseH-like_sf"/>
</dbReference>
<evidence type="ECO:0000313" key="5">
    <source>
        <dbReference type="Proteomes" id="UP001274896"/>
    </source>
</evidence>
<dbReference type="InterPro" id="IPR050951">
    <property type="entry name" value="Retrovirus_Pol_polyprotein"/>
</dbReference>
<evidence type="ECO:0000256" key="1">
    <source>
        <dbReference type="ARBA" id="ARBA00039658"/>
    </source>
</evidence>
<dbReference type="Gene3D" id="3.30.420.10">
    <property type="entry name" value="Ribonuclease H-like superfamily/Ribonuclease H"/>
    <property type="match status" value="1"/>
</dbReference>
<evidence type="ECO:0000259" key="3">
    <source>
        <dbReference type="PROSITE" id="PS50994"/>
    </source>
</evidence>
<dbReference type="GO" id="GO:0003676">
    <property type="term" value="F:nucleic acid binding"/>
    <property type="evidence" value="ECO:0007669"/>
    <property type="project" value="InterPro"/>
</dbReference>
<sequence>AEGGPPIVDFPPGGLEAEVKAYVDSVEDDLRVRKSIIEQIKDKTGTDDELQCVLRYTCNGWPEHLKSIAVKASADFKESGSLSETNGLVLRGKQIVIPKSMKGDMLLKIHQGHQGLTKCREHYRGAVWWPGIASDVKKLVSSCKHCNIHRPSQNREPLLTTPLPDLPWQKFAADLCEHKGHHYLIELMTDNGPQFTDEQFKHFAAEYDFQHVTSSPHFPQSNGMAKRAVRTAKWILKQDDPHQALLSYHSTPTEPTRESLARLLMGREICTTLPVLKESLRPMWPNLEAVKTTNAKAKQCYEKYYNRKYSTKPLPPLIIGDKVRLKIDGEKAWTTTATVQHQEAMPRSFTLETERGDTPRRNWCHIQLVGQELSPPSKIDSSQPTDQQGQSGSSEQDLEQSKSDIPCSPKPLGQVITRFGRAVKPNPKYAS</sequence>
<protein>
    <recommendedName>
        <fullName evidence="1">Gypsy retrotransposon integrase-like protein 1</fullName>
    </recommendedName>
</protein>
<name>A0AAE0Q018_9TELE</name>
<dbReference type="Pfam" id="PF17921">
    <property type="entry name" value="Integrase_H2C2"/>
    <property type="match status" value="1"/>
</dbReference>
<feature type="region of interest" description="Disordered" evidence="2">
    <location>
        <begin position="374"/>
        <end position="431"/>
    </location>
</feature>